<evidence type="ECO:0000256" key="10">
    <source>
        <dbReference type="ARBA" id="ARBA00023010"/>
    </source>
</evidence>
<dbReference type="FunCoup" id="A0A0N0RFE6">
    <property type="interactions" value="444"/>
</dbReference>
<dbReference type="AlphaFoldDB" id="A0A0N0RFE6"/>
<evidence type="ECO:0000256" key="6">
    <source>
        <dbReference type="ARBA" id="ARBA00022741"/>
    </source>
</evidence>
<evidence type="ECO:0000256" key="11">
    <source>
        <dbReference type="ARBA" id="ARBA00023136"/>
    </source>
</evidence>
<dbReference type="Pfam" id="PF07517">
    <property type="entry name" value="SecA_DEAD"/>
    <property type="match status" value="1"/>
</dbReference>
<dbReference type="InterPro" id="IPR000185">
    <property type="entry name" value="SecA"/>
</dbReference>
<evidence type="ECO:0000256" key="9">
    <source>
        <dbReference type="ARBA" id="ARBA00022967"/>
    </source>
</evidence>
<feature type="binding site" evidence="12">
    <location>
        <begin position="112"/>
        <end position="116"/>
    </location>
    <ligand>
        <name>ATP</name>
        <dbReference type="ChEBI" id="CHEBI:30616"/>
    </ligand>
</feature>
<proteinExistence type="inferred from homology"/>
<dbReference type="SUPFAM" id="SSF81767">
    <property type="entry name" value="Pre-protein crosslinking domain of SecA"/>
    <property type="match status" value="1"/>
</dbReference>
<keyword evidence="5 12" id="KW-0963">Cytoplasm</keyword>
<dbReference type="HAMAP" id="MF_01382">
    <property type="entry name" value="SecA"/>
    <property type="match status" value="1"/>
</dbReference>
<reference evidence="16 18" key="1">
    <citation type="journal article" date="2015" name="Genome Announc.">
        <title>Draft Genome Sequence of a Heterotrophic Facultative Anaerobic Thermophilic Bacterium, Ardenticatena maritima Strain 110ST.</title>
        <authorList>
            <person name="Kawaichi S."/>
            <person name="Yoshida T."/>
            <person name="Sako Y."/>
            <person name="Nakamura R."/>
        </authorList>
    </citation>
    <scope>NUCLEOTIDE SEQUENCE [LARGE SCALE GENOMIC DNA]</scope>
    <source>
        <strain evidence="16 18">110S</strain>
    </source>
</reference>
<dbReference type="Gene3D" id="1.10.3060.10">
    <property type="entry name" value="Helical scaffold and wing domains of SecA"/>
    <property type="match status" value="1"/>
</dbReference>
<dbReference type="GO" id="GO:0017038">
    <property type="term" value="P:protein import"/>
    <property type="evidence" value="ECO:0007669"/>
    <property type="project" value="InterPro"/>
</dbReference>
<accession>A0A0N0RFE6</accession>
<feature type="binding site" evidence="12">
    <location>
        <position position="94"/>
    </location>
    <ligand>
        <name>ATP</name>
        <dbReference type="ChEBI" id="CHEBI:30616"/>
    </ligand>
</feature>
<dbReference type="OrthoDB" id="9805579at2"/>
<dbReference type="InterPro" id="IPR011115">
    <property type="entry name" value="SecA_DEAD"/>
</dbReference>
<protein>
    <recommendedName>
        <fullName evidence="12">Protein translocase subunit SecA</fullName>
        <ecNumber evidence="12">7.4.2.8</ecNumber>
    </recommendedName>
</protein>
<dbReference type="Pfam" id="PF21090">
    <property type="entry name" value="P-loop_SecA"/>
    <property type="match status" value="1"/>
</dbReference>
<dbReference type="SMART" id="SM00957">
    <property type="entry name" value="SecA_DEAD"/>
    <property type="match status" value="1"/>
</dbReference>
<dbReference type="EMBL" id="LGKN01000005">
    <property type="protein sequence ID" value="KPL87762.1"/>
    <property type="molecule type" value="Genomic_DNA"/>
</dbReference>
<dbReference type="EMBL" id="BBZA01000023">
    <property type="protein sequence ID" value="GAP61984.1"/>
    <property type="molecule type" value="Genomic_DNA"/>
</dbReference>
<dbReference type="GO" id="GO:0065002">
    <property type="term" value="P:intracellular protein transmembrane transport"/>
    <property type="evidence" value="ECO:0007669"/>
    <property type="project" value="UniProtKB-UniRule"/>
</dbReference>
<dbReference type="InterPro" id="IPR014018">
    <property type="entry name" value="SecA_motor_DEAD"/>
</dbReference>
<dbReference type="SUPFAM" id="SSF52540">
    <property type="entry name" value="P-loop containing nucleoside triphosphate hydrolases"/>
    <property type="match status" value="2"/>
</dbReference>
<keyword evidence="6 12" id="KW-0547">Nucleotide-binding</keyword>
<dbReference type="GO" id="GO:0005524">
    <property type="term" value="F:ATP binding"/>
    <property type="evidence" value="ECO:0007669"/>
    <property type="project" value="UniProtKB-UniRule"/>
</dbReference>
<keyword evidence="10 12" id="KW-0811">Translocation</keyword>
<evidence type="ECO:0000313" key="19">
    <source>
        <dbReference type="Proteomes" id="UP000050502"/>
    </source>
</evidence>
<dbReference type="InterPro" id="IPR036266">
    <property type="entry name" value="SecA_Wing/Scaffold_sf"/>
</dbReference>
<dbReference type="SMART" id="SM00958">
    <property type="entry name" value="SecA_PP_bind"/>
    <property type="match status" value="1"/>
</dbReference>
<dbReference type="PROSITE" id="PS51196">
    <property type="entry name" value="SECA_MOTOR_DEAD"/>
    <property type="match status" value="1"/>
</dbReference>
<evidence type="ECO:0000256" key="1">
    <source>
        <dbReference type="ARBA" id="ARBA00004170"/>
    </source>
</evidence>
<evidence type="ECO:0000256" key="3">
    <source>
        <dbReference type="ARBA" id="ARBA00022448"/>
    </source>
</evidence>
<evidence type="ECO:0000256" key="2">
    <source>
        <dbReference type="ARBA" id="ARBA00007650"/>
    </source>
</evidence>
<feature type="domain" description="Helicase ATP-binding" evidence="14">
    <location>
        <begin position="96"/>
        <end position="279"/>
    </location>
</feature>
<dbReference type="PRINTS" id="PR00906">
    <property type="entry name" value="SECA"/>
</dbReference>
<keyword evidence="18" id="KW-1185">Reference proteome</keyword>
<dbReference type="GO" id="GO:0031522">
    <property type="term" value="C:cell envelope Sec protein transport complex"/>
    <property type="evidence" value="ECO:0007669"/>
    <property type="project" value="TreeGrafter"/>
</dbReference>
<comment type="caution">
    <text evidence="16">The sequence shown here is derived from an EMBL/GenBank/DDBJ whole genome shotgun (WGS) entry which is preliminary data.</text>
</comment>
<dbReference type="GO" id="GO:0005886">
    <property type="term" value="C:plasma membrane"/>
    <property type="evidence" value="ECO:0007669"/>
    <property type="project" value="UniProtKB-SubCell"/>
</dbReference>
<dbReference type="Proteomes" id="UP000037784">
    <property type="component" value="Unassembled WGS sequence"/>
</dbReference>
<evidence type="ECO:0000313" key="16">
    <source>
        <dbReference type="EMBL" id="GAP61984.1"/>
    </source>
</evidence>
<evidence type="ECO:0000256" key="8">
    <source>
        <dbReference type="ARBA" id="ARBA00022927"/>
    </source>
</evidence>
<dbReference type="CDD" id="cd17928">
    <property type="entry name" value="DEXDc_SecA"/>
    <property type="match status" value="1"/>
</dbReference>
<dbReference type="EC" id="7.4.2.8" evidence="12"/>
<feature type="domain" description="SecA family profile" evidence="15">
    <location>
        <begin position="3"/>
        <end position="770"/>
    </location>
</feature>
<dbReference type="PANTHER" id="PTHR30612:SF0">
    <property type="entry name" value="CHLOROPLAST PROTEIN-TRANSPORTING ATPASE"/>
    <property type="match status" value="1"/>
</dbReference>
<comment type="subunit">
    <text evidence="12">Monomer and homodimer. Part of the essential Sec protein translocation apparatus which comprises SecA, SecYEG and auxiliary proteins SecDF. Other proteins may also be involved.</text>
</comment>
<dbReference type="RefSeq" id="WP_054491910.1">
    <property type="nucleotide sequence ID" value="NZ_LGKN01000005.1"/>
</dbReference>
<dbReference type="GO" id="GO:0005829">
    <property type="term" value="C:cytosol"/>
    <property type="evidence" value="ECO:0007669"/>
    <property type="project" value="TreeGrafter"/>
</dbReference>
<feature type="binding site" evidence="12">
    <location>
        <position position="630"/>
    </location>
    <ligand>
        <name>ATP</name>
        <dbReference type="ChEBI" id="CHEBI:30616"/>
    </ligand>
</feature>
<feature type="compositionally biased region" description="Basic residues" evidence="13">
    <location>
        <begin position="1010"/>
        <end position="1025"/>
    </location>
</feature>
<evidence type="ECO:0000313" key="18">
    <source>
        <dbReference type="Proteomes" id="UP000037784"/>
    </source>
</evidence>
<evidence type="ECO:0000259" key="15">
    <source>
        <dbReference type="PROSITE" id="PS51196"/>
    </source>
</evidence>
<dbReference type="GO" id="GO:0043952">
    <property type="term" value="P:protein transport by the Sec complex"/>
    <property type="evidence" value="ECO:0007669"/>
    <property type="project" value="TreeGrafter"/>
</dbReference>
<dbReference type="InterPro" id="IPR044722">
    <property type="entry name" value="SecA_SF2_C"/>
</dbReference>
<dbReference type="InParanoid" id="A0A0N0RFE6"/>
<dbReference type="InterPro" id="IPR036670">
    <property type="entry name" value="SecA_X-link_sf"/>
</dbReference>
<dbReference type="Pfam" id="PF01043">
    <property type="entry name" value="SecA_PP_bind"/>
    <property type="match status" value="1"/>
</dbReference>
<dbReference type="InterPro" id="IPR011130">
    <property type="entry name" value="SecA_preprotein_X-link_dom"/>
</dbReference>
<evidence type="ECO:0000256" key="5">
    <source>
        <dbReference type="ARBA" id="ARBA00022490"/>
    </source>
</evidence>
<comment type="catalytic activity">
    <reaction evidence="12">
        <text>ATP + H2O + cellular proteinSide 1 = ADP + phosphate + cellular proteinSide 2.</text>
        <dbReference type="EC" id="7.4.2.8"/>
    </reaction>
</comment>
<evidence type="ECO:0000256" key="4">
    <source>
        <dbReference type="ARBA" id="ARBA00022475"/>
    </source>
</evidence>
<dbReference type="FunFam" id="3.90.1440.10:FF:000002">
    <property type="entry name" value="Protein translocase subunit SecA"/>
    <property type="match status" value="1"/>
</dbReference>
<feature type="compositionally biased region" description="Low complexity" evidence="13">
    <location>
        <begin position="996"/>
        <end position="1006"/>
    </location>
</feature>
<dbReference type="Pfam" id="PF07516">
    <property type="entry name" value="SecA_SW"/>
    <property type="match status" value="1"/>
</dbReference>
<organism evidence="16 18">
    <name type="scientific">Ardenticatena maritima</name>
    <dbReference type="NCBI Taxonomy" id="872965"/>
    <lineage>
        <taxon>Bacteria</taxon>
        <taxon>Bacillati</taxon>
        <taxon>Chloroflexota</taxon>
        <taxon>Ardenticatenia</taxon>
        <taxon>Ardenticatenales</taxon>
        <taxon>Ardenticatenaceae</taxon>
        <taxon>Ardenticatena</taxon>
    </lineage>
</organism>
<reference evidence="18" key="3">
    <citation type="submission" date="2015-08" db="EMBL/GenBank/DDBJ databases">
        <title>Draft Genome Sequence of a Heterotrophic Facultative Anaerobic Bacterium Ardenticatena maritima Strain 110S.</title>
        <authorList>
            <person name="Kawaichi S."/>
            <person name="Yoshida T."/>
            <person name="Sako Y."/>
            <person name="Nakamura R."/>
        </authorList>
    </citation>
    <scope>NUCLEOTIDE SEQUENCE [LARGE SCALE GENOMIC DNA]</scope>
    <source>
        <strain evidence="18">110S</strain>
    </source>
</reference>
<dbReference type="GO" id="GO:0008564">
    <property type="term" value="F:protein-exporting ATPase activity"/>
    <property type="evidence" value="ECO:0007669"/>
    <property type="project" value="UniProtKB-EC"/>
</dbReference>
<dbReference type="Gene3D" id="3.40.50.300">
    <property type="entry name" value="P-loop containing nucleotide triphosphate hydrolases"/>
    <property type="match status" value="2"/>
</dbReference>
<evidence type="ECO:0000256" key="12">
    <source>
        <dbReference type="HAMAP-Rule" id="MF_01382"/>
    </source>
</evidence>
<dbReference type="Gene3D" id="3.90.1440.10">
    <property type="entry name" value="SecA, preprotein cross-linking domain"/>
    <property type="match status" value="1"/>
</dbReference>
<dbReference type="PROSITE" id="PS01312">
    <property type="entry name" value="SECA"/>
    <property type="match status" value="1"/>
</dbReference>
<feature type="region of interest" description="Disordered" evidence="13">
    <location>
        <begin position="995"/>
        <end position="1025"/>
    </location>
</feature>
<dbReference type="InterPro" id="IPR014001">
    <property type="entry name" value="Helicase_ATP-bd"/>
</dbReference>
<keyword evidence="9 12" id="KW-1278">Translocase</keyword>
<evidence type="ECO:0000256" key="7">
    <source>
        <dbReference type="ARBA" id="ARBA00022840"/>
    </source>
</evidence>
<dbReference type="InterPro" id="IPR020937">
    <property type="entry name" value="SecA_CS"/>
</dbReference>
<keyword evidence="3 12" id="KW-0813">Transport</keyword>
<evidence type="ECO:0000259" key="14">
    <source>
        <dbReference type="PROSITE" id="PS51192"/>
    </source>
</evidence>
<dbReference type="InterPro" id="IPR027417">
    <property type="entry name" value="P-loop_NTPase"/>
</dbReference>
<dbReference type="FunFam" id="1.10.3060.10:FF:000003">
    <property type="entry name" value="Protein translocase subunit SecA"/>
    <property type="match status" value="1"/>
</dbReference>
<keyword evidence="4 12" id="KW-1003">Cell membrane</keyword>
<name>A0A0N0RFE6_9CHLR</name>
<dbReference type="STRING" id="872965.SE16_09285"/>
<keyword evidence="7 12" id="KW-0067">ATP-binding</keyword>
<comment type="function">
    <text evidence="12">Part of the Sec protein translocase complex. Interacts with the SecYEG preprotein conducting channel. Has a central role in coupling the hydrolysis of ATP to the transfer of proteins into and across the cell membrane, serving as an ATP-driven molecular motor driving the stepwise translocation of polypeptide chains across the membrane.</text>
</comment>
<dbReference type="SUPFAM" id="SSF81886">
    <property type="entry name" value="Helical scaffold and wing domains of SecA"/>
    <property type="match status" value="1"/>
</dbReference>
<dbReference type="PROSITE" id="PS51192">
    <property type="entry name" value="HELICASE_ATP_BIND_1"/>
    <property type="match status" value="1"/>
</dbReference>
<sequence>MLKKLMRTILGDPNEREIAKLQPIVDQINALEPEWQKLTDQQLRAKTDEFRNYLAKFDDPEEREKHLDDILPEAFATVREAARRTLGMRHYDVQLIGGIVLHQGKIAEMKTGEGKTLVATLPLYLNALLGRGAHLVTPNDYLSKVGVQWMGPIYHFLGLSVAVIQSQTEDGVHQPAFIYDPDYMSTDDRYLRLRPIPRKEAYLADITYGTNNEFGFDYLRDNMVRRADQRVQRELFYAIIDEVDNILIDEARTPLIISGPADEPSEMYHRMAQIVRNFRGITQREYDELMERIKMGDEEAARELERYDYVVDEKMRTTAVLESGVAKAERALGVENLYAPENFELAHYLDNAIRAKALYERDRHYIVSEEGEVIIVDEFTGRLMYGRRFSEGLHQAIEAKEGVEVRRENLTLATITYQNFFRMYKKLAGMTGTALTEAEEFYEIYNLDVVAIPTNKPVIRIDYPDQIYKTERAKADAVVREIVQMHVIGRPVLVGTASIERSEMYSRLLSGAEIRRLALRDLEPERLRRHLEYREDADFVARYIPENWEQVRLSNKTLTKPETLKLLAALWGLDPENEAHLHDLQTVLERGIPHEVLNAKYHEREAEIIAQAGRPKAVTIATNMAGRGVDILLGGNPEGLARSQLRREGIDLNAIPQTEWNHALDMLQKGEDPTTVYNEHWARVLKEKWEETQRDRELVKNLGGLHIIGTERHEARRIDNQLRGRAGRQGDPGSSRFYLSLEDELMRRFGGQNLINIMDRLGLDDDIPIENKMVSRAVENAQTKVEGHNFDIRKRVLEYDDVVNKQREVIYQQRNEVLETENLRPQIERMIREQIHELVETYLESDDVDEEPDPRGLFEAVRLIVPLPPDLDYEAWANMTPEEVEEQLWEIARTLYDERERQIEAEGYSMRELERQVILSVVDRLWIHHLTALDALRDGIGLRALAQQDPLVAYKNEAFQMFNQLVEEIEKQVASQIFSAQESIIEEARKRREMYTNATTSAATSTRGGGKARKKKRRLKKKAKA</sequence>
<dbReference type="PANTHER" id="PTHR30612">
    <property type="entry name" value="SECA INNER MEMBRANE COMPONENT OF SEC PROTEIN SECRETION SYSTEM"/>
    <property type="match status" value="1"/>
</dbReference>
<dbReference type="GO" id="GO:0006605">
    <property type="term" value="P:protein targeting"/>
    <property type="evidence" value="ECO:0007669"/>
    <property type="project" value="UniProtKB-UniRule"/>
</dbReference>
<dbReference type="PATRIC" id="fig|872965.6.peg.1898"/>
<dbReference type="CDD" id="cd18803">
    <property type="entry name" value="SF2_C_secA"/>
    <property type="match status" value="1"/>
</dbReference>
<keyword evidence="11 12" id="KW-0472">Membrane</keyword>
<dbReference type="InterPro" id="IPR011116">
    <property type="entry name" value="SecA_Wing/Scaffold"/>
</dbReference>
<gene>
    <name evidence="12 16" type="primary">secA</name>
    <name evidence="16" type="ORF">ARMA_0407</name>
    <name evidence="17" type="ORF">SE16_09285</name>
</gene>
<evidence type="ECO:0000313" key="17">
    <source>
        <dbReference type="EMBL" id="KPL87762.1"/>
    </source>
</evidence>
<keyword evidence="8 12" id="KW-0653">Protein transport</keyword>
<comment type="subcellular location">
    <subcellularLocation>
        <location evidence="12">Cell membrane</location>
        <topology evidence="12">Peripheral membrane protein</topology>
        <orientation evidence="12">Cytoplasmic side</orientation>
    </subcellularLocation>
    <subcellularLocation>
        <location evidence="12">Cytoplasm</location>
    </subcellularLocation>
    <subcellularLocation>
        <location evidence="1">Membrane</location>
        <topology evidence="1">Peripheral membrane protein</topology>
    </subcellularLocation>
    <text evidence="12">Distribution is 50-50.</text>
</comment>
<comment type="similarity">
    <text evidence="2 12">Belongs to the SecA family.</text>
</comment>
<reference evidence="17 19" key="2">
    <citation type="submission" date="2015-07" db="EMBL/GenBank/DDBJ databases">
        <title>Whole genome sequence of Ardenticatena maritima DSM 23922.</title>
        <authorList>
            <person name="Hemp J."/>
            <person name="Ward L.M."/>
            <person name="Pace L.A."/>
            <person name="Fischer W.W."/>
        </authorList>
    </citation>
    <scope>NUCLEOTIDE SEQUENCE [LARGE SCALE GENOMIC DNA]</scope>
    <source>
        <strain evidence="17 19">110S</strain>
    </source>
</reference>
<evidence type="ECO:0000256" key="13">
    <source>
        <dbReference type="SAM" id="MobiDB-lite"/>
    </source>
</evidence>
<dbReference type="Proteomes" id="UP000050502">
    <property type="component" value="Unassembled WGS sequence"/>
</dbReference>